<comment type="similarity">
    <text evidence="3 13">Belongs to the D-alanine--D-alanine ligase family.</text>
</comment>
<feature type="active site" evidence="14">
    <location>
        <position position="149"/>
    </location>
</feature>
<evidence type="ECO:0000256" key="1">
    <source>
        <dbReference type="ARBA" id="ARBA00001936"/>
    </source>
</evidence>
<dbReference type="GO" id="GO:0005524">
    <property type="term" value="F:ATP binding"/>
    <property type="evidence" value="ECO:0007669"/>
    <property type="project" value="UniProtKB-UniRule"/>
</dbReference>
<dbReference type="EC" id="6.3.2.4" evidence="4 13"/>
<dbReference type="InterPro" id="IPR011095">
    <property type="entry name" value="Dala_Dala_lig_C"/>
</dbReference>
<evidence type="ECO:0000256" key="16">
    <source>
        <dbReference type="PROSITE-ProRule" id="PRU00409"/>
    </source>
</evidence>
<keyword evidence="11 13" id="KW-0961">Cell wall biogenesis/degradation</keyword>
<keyword evidence="10 13" id="KW-0573">Peptidoglycan synthesis</keyword>
<proteinExistence type="inferred from homology"/>
<dbReference type="Gene3D" id="3.40.50.20">
    <property type="match status" value="1"/>
</dbReference>
<dbReference type="GO" id="GO:0046872">
    <property type="term" value="F:metal ion binding"/>
    <property type="evidence" value="ECO:0007669"/>
    <property type="project" value="UniProtKB-KW"/>
</dbReference>
<keyword evidence="7 16" id="KW-0547">Nucleotide-binding</keyword>
<feature type="binding site" evidence="15">
    <location>
        <position position="269"/>
    </location>
    <ligand>
        <name>Mg(2+)</name>
        <dbReference type="ChEBI" id="CHEBI:18420"/>
        <label>1</label>
    </ligand>
</feature>
<protein>
    <recommendedName>
        <fullName evidence="4 13">D-alanine--D-alanine ligase</fullName>
        <ecNumber evidence="4 13">6.3.2.4</ecNumber>
    </recommendedName>
    <alternativeName>
        <fullName evidence="13">D-Ala-D-Ala ligase</fullName>
    </alternativeName>
    <alternativeName>
        <fullName evidence="13">D-alanylalanine synthetase</fullName>
    </alternativeName>
</protein>
<keyword evidence="9 13" id="KW-0133">Cell shape</keyword>
<dbReference type="InterPro" id="IPR013815">
    <property type="entry name" value="ATP_grasp_subdomain_1"/>
</dbReference>
<dbReference type="Gene3D" id="3.30.470.20">
    <property type="entry name" value="ATP-grasp fold, B domain"/>
    <property type="match status" value="1"/>
</dbReference>
<dbReference type="InterPro" id="IPR011761">
    <property type="entry name" value="ATP-grasp"/>
</dbReference>
<dbReference type="Pfam" id="PF01820">
    <property type="entry name" value="Dala_Dala_lig_N"/>
    <property type="match status" value="1"/>
</dbReference>
<dbReference type="Gene3D" id="3.30.1490.20">
    <property type="entry name" value="ATP-grasp fold, A domain"/>
    <property type="match status" value="1"/>
</dbReference>
<dbReference type="PANTHER" id="PTHR23132">
    <property type="entry name" value="D-ALANINE--D-ALANINE LIGASE"/>
    <property type="match status" value="1"/>
</dbReference>
<feature type="domain" description="ATP-grasp" evidence="17">
    <location>
        <begin position="108"/>
        <end position="302"/>
    </location>
</feature>
<dbReference type="Pfam" id="PF07478">
    <property type="entry name" value="Dala_Dala_lig_C"/>
    <property type="match status" value="1"/>
</dbReference>
<keyword evidence="6 13" id="KW-0436">Ligase</keyword>
<evidence type="ECO:0000256" key="12">
    <source>
        <dbReference type="ARBA" id="ARBA00047614"/>
    </source>
</evidence>
<dbReference type="UniPathway" id="UPA00219"/>
<dbReference type="PANTHER" id="PTHR23132:SF23">
    <property type="entry name" value="D-ALANINE--D-ALANINE LIGASE B"/>
    <property type="match status" value="1"/>
</dbReference>
<feature type="binding site" evidence="15">
    <location>
        <position position="271"/>
    </location>
    <ligand>
        <name>Mg(2+)</name>
        <dbReference type="ChEBI" id="CHEBI:18420"/>
        <label>2</label>
    </ligand>
</feature>
<feature type="active site" evidence="14">
    <location>
        <position position="280"/>
    </location>
</feature>
<keyword evidence="8 16" id="KW-0067">ATP-binding</keyword>
<evidence type="ECO:0000256" key="9">
    <source>
        <dbReference type="ARBA" id="ARBA00022960"/>
    </source>
</evidence>
<dbReference type="Proteomes" id="UP000886005">
    <property type="component" value="Unassembled WGS sequence"/>
</dbReference>
<dbReference type="InterPro" id="IPR011127">
    <property type="entry name" value="Dala_Dala_lig_N"/>
</dbReference>
<evidence type="ECO:0000256" key="11">
    <source>
        <dbReference type="ARBA" id="ARBA00023316"/>
    </source>
</evidence>
<reference evidence="18" key="1">
    <citation type="journal article" date="2020" name="mSystems">
        <title>Genome- and Community-Level Interaction Insights into Carbon Utilization and Element Cycling Functions of Hydrothermarchaeota in Hydrothermal Sediment.</title>
        <authorList>
            <person name="Zhou Z."/>
            <person name="Liu Y."/>
            <person name="Xu W."/>
            <person name="Pan J."/>
            <person name="Luo Z.H."/>
            <person name="Li M."/>
        </authorList>
    </citation>
    <scope>NUCLEOTIDE SEQUENCE [LARGE SCALE GENOMIC DNA]</scope>
    <source>
        <strain evidence="18">HyVt-456</strain>
    </source>
</reference>
<feature type="binding site" evidence="15">
    <location>
        <position position="256"/>
    </location>
    <ligand>
        <name>Mg(2+)</name>
        <dbReference type="ChEBI" id="CHEBI:18420"/>
        <label>1</label>
    </ligand>
</feature>
<organism evidence="18">
    <name type="scientific">Caldithrix abyssi</name>
    <dbReference type="NCBI Taxonomy" id="187145"/>
    <lineage>
        <taxon>Bacteria</taxon>
        <taxon>Pseudomonadati</taxon>
        <taxon>Calditrichota</taxon>
        <taxon>Calditrichia</taxon>
        <taxon>Calditrichales</taxon>
        <taxon>Calditrichaceae</taxon>
        <taxon>Caldithrix</taxon>
    </lineage>
</organism>
<comment type="catalytic activity">
    <reaction evidence="12 13">
        <text>2 D-alanine + ATP = D-alanyl-D-alanine + ADP + phosphate + H(+)</text>
        <dbReference type="Rhea" id="RHEA:11224"/>
        <dbReference type="ChEBI" id="CHEBI:15378"/>
        <dbReference type="ChEBI" id="CHEBI:30616"/>
        <dbReference type="ChEBI" id="CHEBI:43474"/>
        <dbReference type="ChEBI" id="CHEBI:57416"/>
        <dbReference type="ChEBI" id="CHEBI:57822"/>
        <dbReference type="ChEBI" id="CHEBI:456216"/>
        <dbReference type="EC" id="6.3.2.4"/>
    </reaction>
</comment>
<dbReference type="NCBIfam" id="NF002378">
    <property type="entry name" value="PRK01372.1"/>
    <property type="match status" value="1"/>
</dbReference>
<evidence type="ECO:0000259" key="17">
    <source>
        <dbReference type="PROSITE" id="PS50975"/>
    </source>
</evidence>
<comment type="cofactor">
    <cofactor evidence="1">
        <name>Mn(2+)</name>
        <dbReference type="ChEBI" id="CHEBI:29035"/>
    </cofactor>
</comment>
<dbReference type="GO" id="GO:0005737">
    <property type="term" value="C:cytoplasm"/>
    <property type="evidence" value="ECO:0007669"/>
    <property type="project" value="UniProtKB-SubCell"/>
</dbReference>
<evidence type="ECO:0000256" key="6">
    <source>
        <dbReference type="ARBA" id="ARBA00022598"/>
    </source>
</evidence>
<name>A0A7V1LNM9_CALAY</name>
<dbReference type="SUPFAM" id="SSF56059">
    <property type="entry name" value="Glutathione synthetase ATP-binding domain-like"/>
    <property type="match status" value="1"/>
</dbReference>
<dbReference type="EMBL" id="DRLD01000328">
    <property type="protein sequence ID" value="HED11349.1"/>
    <property type="molecule type" value="Genomic_DNA"/>
</dbReference>
<dbReference type="NCBIfam" id="TIGR01205">
    <property type="entry name" value="D_ala_D_alaTIGR"/>
    <property type="match status" value="1"/>
</dbReference>
<evidence type="ECO:0000256" key="14">
    <source>
        <dbReference type="PIRSR" id="PIRSR039102-1"/>
    </source>
</evidence>
<keyword evidence="15" id="KW-0460">Magnesium</keyword>
<dbReference type="HAMAP" id="MF_00047">
    <property type="entry name" value="Dala_Dala_lig"/>
    <property type="match status" value="1"/>
</dbReference>
<sequence length="310" mass="33694">MHVIVLLGGDSPEREVSLSSGKNIVAALRENGHRVTALDPGNDPAKTLENIYQGIREVQPRAEVVFNALHGGTGENGIIQSVLQMMHIPFTGSGAEASMLAMDKVVSKLLAQGDAIATPAFLEVKQHGYDHIREKLGLPFIIKPVDGGSSLGFHIIERQEDFEPGLRDARTYGEKILAEQYIAGAEIAAGVLKGEALPLVHIIPSHRIYDYTCKYTEGMSQYIVPAVLSDTLTKEIQDIALKIYRVLRLKNYARIDFLVGEKDIPYFIEANTLPGMTSTSLLPKAAGAAGITFKALLEIIIQDAVDSYGN</sequence>
<dbReference type="AlphaFoldDB" id="A0A7V1LNM9"/>
<comment type="subcellular location">
    <subcellularLocation>
        <location evidence="2 13">Cytoplasm</location>
    </subcellularLocation>
</comment>
<evidence type="ECO:0000256" key="5">
    <source>
        <dbReference type="ARBA" id="ARBA00022490"/>
    </source>
</evidence>
<dbReference type="PROSITE" id="PS00843">
    <property type="entry name" value="DALA_DALA_LIGASE_1"/>
    <property type="match status" value="1"/>
</dbReference>
<gene>
    <name evidence="13" type="primary">ddl</name>
    <name evidence="18" type="ORF">ENJ10_11725</name>
</gene>
<comment type="pathway">
    <text evidence="13">Cell wall biogenesis; peptidoglycan biosynthesis.</text>
</comment>
<evidence type="ECO:0000256" key="15">
    <source>
        <dbReference type="PIRSR" id="PIRSR039102-3"/>
    </source>
</evidence>
<dbReference type="GO" id="GO:0009252">
    <property type="term" value="P:peptidoglycan biosynthetic process"/>
    <property type="evidence" value="ECO:0007669"/>
    <property type="project" value="UniProtKB-UniRule"/>
</dbReference>
<evidence type="ECO:0000256" key="10">
    <source>
        <dbReference type="ARBA" id="ARBA00022984"/>
    </source>
</evidence>
<dbReference type="GO" id="GO:0008360">
    <property type="term" value="P:regulation of cell shape"/>
    <property type="evidence" value="ECO:0007669"/>
    <property type="project" value="UniProtKB-KW"/>
</dbReference>
<evidence type="ECO:0000256" key="4">
    <source>
        <dbReference type="ARBA" id="ARBA00012216"/>
    </source>
</evidence>
<dbReference type="PROSITE" id="PS50975">
    <property type="entry name" value="ATP_GRASP"/>
    <property type="match status" value="1"/>
</dbReference>
<evidence type="ECO:0000256" key="7">
    <source>
        <dbReference type="ARBA" id="ARBA00022741"/>
    </source>
</evidence>
<dbReference type="GO" id="GO:0071555">
    <property type="term" value="P:cell wall organization"/>
    <property type="evidence" value="ECO:0007669"/>
    <property type="project" value="UniProtKB-KW"/>
</dbReference>
<dbReference type="InterPro" id="IPR005905">
    <property type="entry name" value="D_ala_D_ala"/>
</dbReference>
<evidence type="ECO:0000256" key="3">
    <source>
        <dbReference type="ARBA" id="ARBA00010871"/>
    </source>
</evidence>
<evidence type="ECO:0000256" key="8">
    <source>
        <dbReference type="ARBA" id="ARBA00022840"/>
    </source>
</evidence>
<dbReference type="SUPFAM" id="SSF52440">
    <property type="entry name" value="PreATP-grasp domain"/>
    <property type="match status" value="1"/>
</dbReference>
<dbReference type="GO" id="GO:0008716">
    <property type="term" value="F:D-alanine-D-alanine ligase activity"/>
    <property type="evidence" value="ECO:0007669"/>
    <property type="project" value="UniProtKB-UniRule"/>
</dbReference>
<keyword evidence="15" id="KW-0479">Metal-binding</keyword>
<dbReference type="InterPro" id="IPR000291">
    <property type="entry name" value="D-Ala_lig_Van_CS"/>
</dbReference>
<accession>A0A7V1LNM9</accession>
<dbReference type="InterPro" id="IPR016185">
    <property type="entry name" value="PreATP-grasp_dom_sf"/>
</dbReference>
<evidence type="ECO:0000256" key="2">
    <source>
        <dbReference type="ARBA" id="ARBA00004496"/>
    </source>
</evidence>
<feature type="active site" evidence="14">
    <location>
        <position position="13"/>
    </location>
</feature>
<keyword evidence="5 13" id="KW-0963">Cytoplasm</keyword>
<comment type="cofactor">
    <cofactor evidence="15">
        <name>Mg(2+)</name>
        <dbReference type="ChEBI" id="CHEBI:18420"/>
    </cofactor>
    <cofactor evidence="15">
        <name>Mn(2+)</name>
        <dbReference type="ChEBI" id="CHEBI:29035"/>
    </cofactor>
    <text evidence="15">Binds 2 magnesium or manganese ions per subunit.</text>
</comment>
<comment type="caution">
    <text evidence="18">The sequence shown here is derived from an EMBL/GenBank/DDBJ whole genome shotgun (WGS) entry which is preliminary data.</text>
</comment>
<feature type="binding site" evidence="15">
    <location>
        <position position="269"/>
    </location>
    <ligand>
        <name>Mg(2+)</name>
        <dbReference type="ChEBI" id="CHEBI:18420"/>
        <label>2</label>
    </ligand>
</feature>
<dbReference type="PIRSF" id="PIRSF039102">
    <property type="entry name" value="Ddl/VanB"/>
    <property type="match status" value="1"/>
</dbReference>
<evidence type="ECO:0000313" key="18">
    <source>
        <dbReference type="EMBL" id="HED11349.1"/>
    </source>
</evidence>
<keyword evidence="15" id="KW-0464">Manganese</keyword>
<comment type="function">
    <text evidence="13">Cell wall formation.</text>
</comment>
<evidence type="ECO:0000256" key="13">
    <source>
        <dbReference type="HAMAP-Rule" id="MF_00047"/>
    </source>
</evidence>